<dbReference type="Gene3D" id="3.20.20.100">
    <property type="entry name" value="NADP-dependent oxidoreductase domain"/>
    <property type="match status" value="1"/>
</dbReference>
<dbReference type="InterPro" id="IPR023210">
    <property type="entry name" value="NADP_OxRdtase_dom"/>
</dbReference>
<organism evidence="2 3">
    <name type="scientific">Lentinula aciculospora</name>
    <dbReference type="NCBI Taxonomy" id="153920"/>
    <lineage>
        <taxon>Eukaryota</taxon>
        <taxon>Fungi</taxon>
        <taxon>Dikarya</taxon>
        <taxon>Basidiomycota</taxon>
        <taxon>Agaricomycotina</taxon>
        <taxon>Agaricomycetes</taxon>
        <taxon>Agaricomycetidae</taxon>
        <taxon>Agaricales</taxon>
        <taxon>Marasmiineae</taxon>
        <taxon>Omphalotaceae</taxon>
        <taxon>Lentinula</taxon>
    </lineage>
</organism>
<comment type="caution">
    <text evidence="2">The sequence shown here is derived from an EMBL/GenBank/DDBJ whole genome shotgun (WGS) entry which is preliminary data.</text>
</comment>
<dbReference type="InterPro" id="IPR036812">
    <property type="entry name" value="NAD(P)_OxRdtase_dom_sf"/>
</dbReference>
<feature type="domain" description="NADP-dependent oxidoreductase" evidence="1">
    <location>
        <begin position="85"/>
        <end position="144"/>
    </location>
</feature>
<dbReference type="AlphaFoldDB" id="A0A9W9AJ14"/>
<sequence length="161" mass="18287">MRESLVATRADPDANPHGLSHKRLQIDYADVLQYQKPFQAIISIHTPIAEVTQASHDVVQAGYMRYIFLLMRDDPRGLLTDLWVCRLHEALLIGIEQIATKKNISMAQVAVAWNLAKEERISGGTAPMVGTTSFRNLEDMIEVIGHMWIIRRLLPIEMKLQ</sequence>
<protein>
    <recommendedName>
        <fullName evidence="1">NADP-dependent oxidoreductase domain-containing protein</fullName>
    </recommendedName>
</protein>
<evidence type="ECO:0000259" key="1">
    <source>
        <dbReference type="Pfam" id="PF00248"/>
    </source>
</evidence>
<keyword evidence="3" id="KW-1185">Reference proteome</keyword>
<evidence type="ECO:0000313" key="3">
    <source>
        <dbReference type="Proteomes" id="UP001150266"/>
    </source>
</evidence>
<dbReference type="SUPFAM" id="SSF51430">
    <property type="entry name" value="NAD(P)-linked oxidoreductase"/>
    <property type="match status" value="1"/>
</dbReference>
<dbReference type="Pfam" id="PF00248">
    <property type="entry name" value="Aldo_ket_red"/>
    <property type="match status" value="1"/>
</dbReference>
<reference evidence="2" key="1">
    <citation type="submission" date="2022-08" db="EMBL/GenBank/DDBJ databases">
        <title>A Global Phylogenomic Analysis of the Shiitake Genus Lentinula.</title>
        <authorList>
            <consortium name="DOE Joint Genome Institute"/>
            <person name="Sierra-Patev S."/>
            <person name="Min B."/>
            <person name="Naranjo-Ortiz M."/>
            <person name="Looney B."/>
            <person name="Konkel Z."/>
            <person name="Slot J.C."/>
            <person name="Sakamoto Y."/>
            <person name="Steenwyk J.L."/>
            <person name="Rokas A."/>
            <person name="Carro J."/>
            <person name="Camarero S."/>
            <person name="Ferreira P."/>
            <person name="Molpeceres G."/>
            <person name="Ruiz-Duenas F.J."/>
            <person name="Serrano A."/>
            <person name="Henrissat B."/>
            <person name="Drula E."/>
            <person name="Hughes K.W."/>
            <person name="Mata J.L."/>
            <person name="Ishikawa N.K."/>
            <person name="Vargas-Isla R."/>
            <person name="Ushijima S."/>
            <person name="Smith C.A."/>
            <person name="Ahrendt S."/>
            <person name="Andreopoulos W."/>
            <person name="He G."/>
            <person name="Labutti K."/>
            <person name="Lipzen A."/>
            <person name="Ng V."/>
            <person name="Riley R."/>
            <person name="Sandor L."/>
            <person name="Barry K."/>
            <person name="Martinez A.T."/>
            <person name="Xiao Y."/>
            <person name="Gibbons J.G."/>
            <person name="Terashima K."/>
            <person name="Grigoriev I.V."/>
            <person name="Hibbett D.S."/>
        </authorList>
    </citation>
    <scope>NUCLEOTIDE SEQUENCE</scope>
    <source>
        <strain evidence="2">JLM2183</strain>
    </source>
</reference>
<dbReference type="EMBL" id="JAOTPV010000004">
    <property type="protein sequence ID" value="KAJ4483772.1"/>
    <property type="molecule type" value="Genomic_DNA"/>
</dbReference>
<evidence type="ECO:0000313" key="2">
    <source>
        <dbReference type="EMBL" id="KAJ4483772.1"/>
    </source>
</evidence>
<dbReference type="OrthoDB" id="48988at2759"/>
<name>A0A9W9AJ14_9AGAR</name>
<accession>A0A9W9AJ14</accession>
<gene>
    <name evidence="2" type="ORF">J3R30DRAFT_3402396</name>
</gene>
<dbReference type="Proteomes" id="UP001150266">
    <property type="component" value="Unassembled WGS sequence"/>
</dbReference>
<proteinExistence type="predicted"/>